<feature type="compositionally biased region" description="Basic and acidic residues" evidence="7">
    <location>
        <begin position="52"/>
        <end position="61"/>
    </location>
</feature>
<dbReference type="CDD" id="cd00082">
    <property type="entry name" value="HisKA"/>
    <property type="match status" value="1"/>
</dbReference>
<organism evidence="12 13">
    <name type="scientific">Diaporthe australafricana</name>
    <dbReference type="NCBI Taxonomy" id="127596"/>
    <lineage>
        <taxon>Eukaryota</taxon>
        <taxon>Fungi</taxon>
        <taxon>Dikarya</taxon>
        <taxon>Ascomycota</taxon>
        <taxon>Pezizomycotina</taxon>
        <taxon>Sordariomycetes</taxon>
        <taxon>Sordariomycetidae</taxon>
        <taxon>Diaporthales</taxon>
        <taxon>Diaporthaceae</taxon>
        <taxon>Diaporthe</taxon>
    </lineage>
</organism>
<comment type="catalytic activity">
    <reaction evidence="1">
        <text>ATP + protein L-histidine = ADP + protein N-phospho-L-histidine.</text>
        <dbReference type="EC" id="2.7.13.3"/>
    </reaction>
</comment>
<name>A0ABR3XN97_9PEZI</name>
<evidence type="ECO:0000256" key="4">
    <source>
        <dbReference type="ARBA" id="ARBA00022679"/>
    </source>
</evidence>
<dbReference type="SUPFAM" id="SSF55874">
    <property type="entry name" value="ATPase domain of HSP90 chaperone/DNA topoisomerase II/histidine kinase"/>
    <property type="match status" value="1"/>
</dbReference>
<dbReference type="InterPro" id="IPR001789">
    <property type="entry name" value="Sig_transdc_resp-reg_receiver"/>
</dbReference>
<feature type="compositionally biased region" description="Polar residues" evidence="7">
    <location>
        <begin position="813"/>
        <end position="832"/>
    </location>
</feature>
<dbReference type="InterPro" id="IPR005467">
    <property type="entry name" value="His_kinase_dom"/>
</dbReference>
<dbReference type="Pfam" id="PF00072">
    <property type="entry name" value="Response_reg"/>
    <property type="match status" value="1"/>
</dbReference>
<dbReference type="Gene3D" id="3.30.450.20">
    <property type="entry name" value="PAS domain"/>
    <property type="match status" value="2"/>
</dbReference>
<keyword evidence="4" id="KW-0808">Transferase</keyword>
<dbReference type="CDD" id="cd17546">
    <property type="entry name" value="REC_hyHK_CKI1_RcsC-like"/>
    <property type="match status" value="1"/>
</dbReference>
<feature type="domain" description="PAC" evidence="11">
    <location>
        <begin position="1308"/>
        <end position="1360"/>
    </location>
</feature>
<feature type="compositionally biased region" description="Polar residues" evidence="7">
    <location>
        <begin position="98"/>
        <end position="110"/>
    </location>
</feature>
<dbReference type="PRINTS" id="PR00344">
    <property type="entry name" value="BCTRLSENSOR"/>
</dbReference>
<evidence type="ECO:0000256" key="7">
    <source>
        <dbReference type="SAM" id="MobiDB-lite"/>
    </source>
</evidence>
<dbReference type="SUPFAM" id="SSF55785">
    <property type="entry name" value="PYP-like sensor domain (PAS domain)"/>
    <property type="match status" value="2"/>
</dbReference>
<dbReference type="Gene3D" id="3.40.50.2300">
    <property type="match status" value="1"/>
</dbReference>
<evidence type="ECO:0000313" key="12">
    <source>
        <dbReference type="EMBL" id="KAL1877069.1"/>
    </source>
</evidence>
<evidence type="ECO:0000259" key="11">
    <source>
        <dbReference type="PROSITE" id="PS50113"/>
    </source>
</evidence>
<dbReference type="InterPro" id="IPR003594">
    <property type="entry name" value="HATPase_dom"/>
</dbReference>
<feature type="region of interest" description="Disordered" evidence="7">
    <location>
        <begin position="533"/>
        <end position="633"/>
    </location>
</feature>
<feature type="compositionally biased region" description="Polar residues" evidence="7">
    <location>
        <begin position="559"/>
        <end position="569"/>
    </location>
</feature>
<dbReference type="InterPro" id="IPR004358">
    <property type="entry name" value="Sig_transdc_His_kin-like_C"/>
</dbReference>
<dbReference type="CDD" id="cd00130">
    <property type="entry name" value="PAS"/>
    <property type="match status" value="2"/>
</dbReference>
<dbReference type="Pfam" id="PF00512">
    <property type="entry name" value="HisKA"/>
    <property type="match status" value="1"/>
</dbReference>
<dbReference type="InterPro" id="IPR000014">
    <property type="entry name" value="PAS"/>
</dbReference>
<dbReference type="PROSITE" id="PS50113">
    <property type="entry name" value="PAC"/>
    <property type="match status" value="1"/>
</dbReference>
<keyword evidence="13" id="KW-1185">Reference proteome</keyword>
<keyword evidence="5" id="KW-0418">Kinase</keyword>
<dbReference type="Pfam" id="PF08447">
    <property type="entry name" value="PAS_3"/>
    <property type="match status" value="1"/>
</dbReference>
<feature type="region of interest" description="Disordered" evidence="7">
    <location>
        <begin position="1"/>
        <end position="210"/>
    </location>
</feature>
<feature type="compositionally biased region" description="Low complexity" evidence="7">
    <location>
        <begin position="994"/>
        <end position="1008"/>
    </location>
</feature>
<dbReference type="EC" id="2.7.13.3" evidence="2"/>
<dbReference type="PROSITE" id="PS50109">
    <property type="entry name" value="HIS_KIN"/>
    <property type="match status" value="1"/>
</dbReference>
<evidence type="ECO:0000313" key="13">
    <source>
        <dbReference type="Proteomes" id="UP001583177"/>
    </source>
</evidence>
<dbReference type="SMART" id="SM00448">
    <property type="entry name" value="REC"/>
    <property type="match status" value="1"/>
</dbReference>
<feature type="compositionally biased region" description="Basic and acidic residues" evidence="7">
    <location>
        <begin position="947"/>
        <end position="965"/>
    </location>
</feature>
<dbReference type="InterPro" id="IPR001610">
    <property type="entry name" value="PAC"/>
</dbReference>
<dbReference type="PROSITE" id="PS50110">
    <property type="entry name" value="RESPONSE_REGULATORY"/>
    <property type="match status" value="1"/>
</dbReference>
<evidence type="ECO:0000259" key="10">
    <source>
        <dbReference type="PROSITE" id="PS50112"/>
    </source>
</evidence>
<feature type="compositionally biased region" description="Basic and acidic residues" evidence="7">
    <location>
        <begin position="137"/>
        <end position="146"/>
    </location>
</feature>
<protein>
    <recommendedName>
        <fullName evidence="2">histidine kinase</fullName>
        <ecNumber evidence="2">2.7.13.3</ecNumber>
    </recommendedName>
</protein>
<dbReference type="SUPFAM" id="SSF52172">
    <property type="entry name" value="CheY-like"/>
    <property type="match status" value="1"/>
</dbReference>
<dbReference type="SMART" id="SM00387">
    <property type="entry name" value="HATPase_c"/>
    <property type="match status" value="1"/>
</dbReference>
<accession>A0ABR3XN97</accession>
<dbReference type="PROSITE" id="PS50112">
    <property type="entry name" value="PAS"/>
    <property type="match status" value="1"/>
</dbReference>
<evidence type="ECO:0000256" key="3">
    <source>
        <dbReference type="ARBA" id="ARBA00022553"/>
    </source>
</evidence>
<dbReference type="PANTHER" id="PTHR43047:SF74">
    <property type="entry name" value="HISTIDINE KINASE-RELATED"/>
    <property type="match status" value="1"/>
</dbReference>
<dbReference type="CDD" id="cd16922">
    <property type="entry name" value="HATPase_EvgS-ArcB-TorS-like"/>
    <property type="match status" value="1"/>
</dbReference>
<reference evidence="12 13" key="1">
    <citation type="journal article" date="2024" name="IMA Fungus">
        <title>IMA Genome - F19 : A genome assembly and annotation guide to empower mycologists, including annotated draft genome sequences of Ceratocystis pirilliformis, Diaporthe australafricana, Fusarium ophioides, Paecilomyces lecythidis, and Sporothrix stenoceras.</title>
        <authorList>
            <person name="Aylward J."/>
            <person name="Wilson A.M."/>
            <person name="Visagie C.M."/>
            <person name="Spraker J."/>
            <person name="Barnes I."/>
            <person name="Buitendag C."/>
            <person name="Ceriani C."/>
            <person name="Del Mar Angel L."/>
            <person name="du Plessis D."/>
            <person name="Fuchs T."/>
            <person name="Gasser K."/>
            <person name="Kramer D."/>
            <person name="Li W."/>
            <person name="Munsamy K."/>
            <person name="Piso A."/>
            <person name="Price J.L."/>
            <person name="Sonnekus B."/>
            <person name="Thomas C."/>
            <person name="van der Nest A."/>
            <person name="van Dijk A."/>
            <person name="van Heerden A."/>
            <person name="van Vuuren N."/>
            <person name="Yilmaz N."/>
            <person name="Duong T.A."/>
            <person name="van der Merwe N.A."/>
            <person name="Wingfield M.J."/>
            <person name="Wingfield B.D."/>
        </authorList>
    </citation>
    <scope>NUCLEOTIDE SEQUENCE [LARGE SCALE GENOMIC DNA]</scope>
    <source>
        <strain evidence="12 13">CMW 18300</strain>
    </source>
</reference>
<dbReference type="InterPro" id="IPR013655">
    <property type="entry name" value="PAS_fold_3"/>
</dbReference>
<feature type="modified residue" description="4-aspartylphosphate" evidence="6">
    <location>
        <position position="1957"/>
    </location>
</feature>
<proteinExistence type="predicted"/>
<dbReference type="Pfam" id="PF02518">
    <property type="entry name" value="HATPase_c"/>
    <property type="match status" value="1"/>
</dbReference>
<gene>
    <name evidence="12" type="ORF">Daus18300_002679</name>
</gene>
<dbReference type="EMBL" id="JAWRVE010000015">
    <property type="protein sequence ID" value="KAL1877069.1"/>
    <property type="molecule type" value="Genomic_DNA"/>
</dbReference>
<feature type="domain" description="Histidine kinase" evidence="8">
    <location>
        <begin position="1371"/>
        <end position="1596"/>
    </location>
</feature>
<evidence type="ECO:0000256" key="6">
    <source>
        <dbReference type="PROSITE-ProRule" id="PRU00169"/>
    </source>
</evidence>
<feature type="compositionally biased region" description="Basic and acidic residues" evidence="7">
    <location>
        <begin position="698"/>
        <end position="720"/>
    </location>
</feature>
<feature type="domain" description="PAS" evidence="10">
    <location>
        <begin position="1154"/>
        <end position="1209"/>
    </location>
</feature>
<evidence type="ECO:0000259" key="8">
    <source>
        <dbReference type="PROSITE" id="PS50109"/>
    </source>
</evidence>
<feature type="compositionally biased region" description="Basic and acidic residues" evidence="7">
    <location>
        <begin position="590"/>
        <end position="606"/>
    </location>
</feature>
<dbReference type="InterPro" id="IPR000700">
    <property type="entry name" value="PAS-assoc_C"/>
</dbReference>
<dbReference type="PANTHER" id="PTHR43047">
    <property type="entry name" value="TWO-COMPONENT HISTIDINE PROTEIN KINASE"/>
    <property type="match status" value="1"/>
</dbReference>
<feature type="region of interest" description="Disordered" evidence="7">
    <location>
        <begin position="993"/>
        <end position="1013"/>
    </location>
</feature>
<feature type="region of interest" description="Disordered" evidence="7">
    <location>
        <begin position="810"/>
        <end position="976"/>
    </location>
</feature>
<feature type="compositionally biased region" description="Polar residues" evidence="7">
    <location>
        <begin position="175"/>
        <end position="203"/>
    </location>
</feature>
<sequence length="2027" mass="221476">MPRSIQSAEDQDDLFDTRRSLKAPPAPSPSPQGDQPGHSDASPTSQGNERAVMSDRLKAAGEGKQPLQDPRILAVSRSAPSSAGGSAKSAGGLASQARDQSSSTPETARSSGDDGASPPEPDSPRSSKDSASQLSQYREKLTREIQRQGLSAKAGQAPAQQPNRVSPILEDATAPVTNTPSPVASSGPSTASTNVSTESNQTIRGGITPGFVAKTPSYPFPRMASMSGYIPSSLHRPFTALSPTGTAYDLPSMSAAGTPNHGASRPQDRVLSNPSTPASTITFQPTGALQPGDDPDFPTPNLYDLSLMLSSEPGMEAWWKTVVYIMTVCFKAERLTLSVPADSTDLENIPWGQKATHNARPEDSLSMEYMARGSSLVPSSMGDVSEVLSPAGDDALRLHAPSRPHIHTRHSFTAFEEEKQRDLSSARPRPFFKRPGVFARSKSTYPETPTPHVELNQQALREHDAEAPEVAGGWNAPEPEKENQGRVFELLQALDYEADPLIDHHGVAKVLERGRVIALTRSYPYLEDVAQVKPADSKVSGRAHSPEDLKKRGRWIRPDSSTKLSNILSSAHPMRTHPHERRATQNIDKMISEGEPRRPPTPKYEEYEQAPPSPWSQSPAPSPAIRSDPKDNPFFTEAIVDESSFDPTQTTPDWAAIGPQEAIGVDNAWTVLHIPLRHPLLSKPSSGFKLDTTLMEQKSSRRGKETASDAEKHLDPDAFRKEKQTPVAILSILSSTIPYPSNLRYSLEHLAPHLATSFALCRHYSNLEAEVSRMHHRRPRVAGFGAVDPEGRPMTDPAIINYAAPEEAADNSLAGSMTSPSEYSTQSRSVTGTPGGTPGWESTGFGTMMDKRPPVSSPAPAGGDSYFTTKSKTSSKPEFPSSIQHRVRRNSRSSTTSEKRSSVRLSGGIPLESGRLSPDVNEEDTPAEPARKAPEDSAPATSTKRAAGKESSAEGKEDKPTEPKGTRTSGQTPHRHVKLHSYGGDFATTFQSLPPGSIIPIRGPPSRSDTMPTNTTEMALPTDKLKDLILDSIPAQLFVTLPRTGEIVWVNSRYLAYRGQSLAELHADPHASFHPEDRETYLKAWGRAVKTSTDFQMNVRIRRFDGAFRCFSARVVACKNKRNEIVYHLGSYTDIHEQTMAELKVVRQQEVEASEAKYRFLANLIPQIIFTATEDEGITFANEQWLAYTGQSEGDALGLGFMDYVHPEDLAKCRIPSGQHSATPPLGRARMGKKSHGEATKASKPSEHPTPKSTTHVESNIRGVHYPLSRQNSSSSDSVYELPSANLTELAKDGVVKVGTDSNGRLSYSTEIRLRTKTGEYRWHLVRCVEIDNIGNDASSYFGSATDINDHKLLEAKLKEAMESKSRFLSNMSHEIRTPLIGISGMVSFLQDTTLNEEQRDYTNTIQTSANSLLMIINDILDLSKVDAGMMKLNHEWFHTRALIEDVNELVSAMAIARRLELNYIVEEDVPVWVKGDRVRIRQVLLNVIGNAIKFTDTGEVFSRCRVRTGTTGLGEQQVMLEFAVIDTGRGFTEEESKLIFKPFSQIDGSSTRAHGGSGLGLVISRQLVELHGGNMDGTAVPDEGATFTFTAKFSLPTADDHPDIPASPQLPHTPAVLEEIPTQPFRQFTITKHRTSSAASPSHAEQESSPAVVSSGSSNPSVTSTGTRVTGRSSISSVNVGLARFSEAARASGQDLAQMKLEMPSGRSSPGITPTPEHPGKAVAANEFRPPPMFSILVICPQKYSREATTQHIEMTLPQDVPHQITALASAQEAKQLISRDDPVIFTHILINLASSEEVLSLINEISSSTLLTKTKIVLLSDSIQRQALTKLVDDTSLTALMSDSRVTYVYKPVKPSRLAVVFDPAKEGDLSVDRNRSTAQQIVETQKKSYQEVEKRMGNKGYKVLLVEDNPVNQKVLKKYLIKVGLEVELAADGEECTIKVFGHDHGFYSLILCDLHMPRKDGYQACREIRVWEAKNKHTPMPIIALSANVMSDVQEKCVEAGFSDYVTKPVDFIDLSTALSKFF</sequence>
<dbReference type="InterPro" id="IPR011006">
    <property type="entry name" value="CheY-like_superfamily"/>
</dbReference>
<evidence type="ECO:0000259" key="9">
    <source>
        <dbReference type="PROSITE" id="PS50110"/>
    </source>
</evidence>
<dbReference type="SMART" id="SM00388">
    <property type="entry name" value="HisKA"/>
    <property type="match status" value="1"/>
</dbReference>
<dbReference type="Gene3D" id="1.10.287.130">
    <property type="match status" value="1"/>
</dbReference>
<feature type="compositionally biased region" description="Low complexity" evidence="7">
    <location>
        <begin position="1649"/>
        <end position="1672"/>
    </location>
</feature>
<dbReference type="InterPro" id="IPR035965">
    <property type="entry name" value="PAS-like_dom_sf"/>
</dbReference>
<dbReference type="SMART" id="SM00086">
    <property type="entry name" value="PAC"/>
    <property type="match status" value="2"/>
</dbReference>
<feature type="region of interest" description="Disordered" evidence="7">
    <location>
        <begin position="1633"/>
        <end position="1672"/>
    </location>
</feature>
<feature type="region of interest" description="Disordered" evidence="7">
    <location>
        <begin position="1215"/>
        <end position="1260"/>
    </location>
</feature>
<dbReference type="InterPro" id="IPR036890">
    <property type="entry name" value="HATPase_C_sf"/>
</dbReference>
<feature type="region of interest" description="Disordered" evidence="7">
    <location>
        <begin position="251"/>
        <end position="278"/>
    </location>
</feature>
<dbReference type="Proteomes" id="UP001583177">
    <property type="component" value="Unassembled WGS sequence"/>
</dbReference>
<comment type="caution">
    <text evidence="12">The sequence shown here is derived from an EMBL/GenBank/DDBJ whole genome shotgun (WGS) entry which is preliminary data.</text>
</comment>
<dbReference type="Gene3D" id="3.30.565.10">
    <property type="entry name" value="Histidine kinase-like ATPase, C-terminal domain"/>
    <property type="match status" value="1"/>
</dbReference>
<dbReference type="SMART" id="SM00091">
    <property type="entry name" value="PAS"/>
    <property type="match status" value="2"/>
</dbReference>
<dbReference type="InterPro" id="IPR036097">
    <property type="entry name" value="HisK_dim/P_sf"/>
</dbReference>
<dbReference type="InterPro" id="IPR003661">
    <property type="entry name" value="HisK_dim/P_dom"/>
</dbReference>
<evidence type="ECO:0000256" key="5">
    <source>
        <dbReference type="ARBA" id="ARBA00022777"/>
    </source>
</evidence>
<feature type="domain" description="Response regulatory" evidence="9">
    <location>
        <begin position="1905"/>
        <end position="2027"/>
    </location>
</feature>
<evidence type="ECO:0000256" key="2">
    <source>
        <dbReference type="ARBA" id="ARBA00012438"/>
    </source>
</evidence>
<feature type="region of interest" description="Disordered" evidence="7">
    <location>
        <begin position="695"/>
        <end position="720"/>
    </location>
</feature>
<feature type="compositionally biased region" description="Low complexity" evidence="7">
    <location>
        <begin position="74"/>
        <end position="97"/>
    </location>
</feature>
<dbReference type="SUPFAM" id="SSF47384">
    <property type="entry name" value="Homodimeric domain of signal transducing histidine kinase"/>
    <property type="match status" value="1"/>
</dbReference>
<evidence type="ECO:0000256" key="1">
    <source>
        <dbReference type="ARBA" id="ARBA00000085"/>
    </source>
</evidence>
<feature type="compositionally biased region" description="Basic and acidic residues" evidence="7">
    <location>
        <begin position="1235"/>
        <end position="1250"/>
    </location>
</feature>
<keyword evidence="3 6" id="KW-0597">Phosphoprotein</keyword>